<organism evidence="3 4">
    <name type="scientific">Guptibacillus hwajinpoensis</name>
    <dbReference type="NCBI Taxonomy" id="208199"/>
    <lineage>
        <taxon>Bacteria</taxon>
        <taxon>Bacillati</taxon>
        <taxon>Bacillota</taxon>
        <taxon>Bacilli</taxon>
        <taxon>Bacillales</taxon>
        <taxon>Guptibacillaceae</taxon>
        <taxon>Guptibacillus</taxon>
    </lineage>
</organism>
<keyword evidence="2" id="KW-1133">Transmembrane helix</keyword>
<sequence length="142" mass="16306">MYPFIFISIALHLVSFLCIVLLFLKQTKGAGREEIAASMEVYIEQLEEENDRLLNEVKSYVDKRENQLDTRLRVLEQARAPEVEEPMKPDIVQHPSAHNERNQKAVQLHQQGFSVADIARILNCGIGEVELIVNLHGRSEQR</sequence>
<keyword evidence="2" id="KW-0472">Membrane</keyword>
<gene>
    <name evidence="3" type="ORF">GLW07_03560</name>
</gene>
<evidence type="ECO:0000256" key="2">
    <source>
        <dbReference type="SAM" id="Phobius"/>
    </source>
</evidence>
<protein>
    <recommendedName>
        <fullName evidence="5">DUF2802 domain-containing protein</fullName>
    </recommendedName>
</protein>
<dbReference type="RefSeq" id="WP_160918252.1">
    <property type="nucleotide sequence ID" value="NZ_WMEY01000001.1"/>
</dbReference>
<keyword evidence="2" id="KW-0812">Transmembrane</keyword>
<dbReference type="Pfam" id="PF19610">
    <property type="entry name" value="DUF6115"/>
    <property type="match status" value="1"/>
</dbReference>
<dbReference type="Proteomes" id="UP000447833">
    <property type="component" value="Unassembled WGS sequence"/>
</dbReference>
<reference evidence="3 4" key="1">
    <citation type="submission" date="2019-11" db="EMBL/GenBank/DDBJ databases">
        <title>Genome sequences of 17 halophilic strains isolated from different environments.</title>
        <authorList>
            <person name="Furrow R.E."/>
        </authorList>
    </citation>
    <scope>NUCLEOTIDE SEQUENCE [LARGE SCALE GENOMIC DNA]</scope>
    <source>
        <strain evidence="3 4">22506_14_FS</strain>
    </source>
</reference>
<dbReference type="AlphaFoldDB" id="A0A845ERT7"/>
<evidence type="ECO:0000313" key="4">
    <source>
        <dbReference type="Proteomes" id="UP000447833"/>
    </source>
</evidence>
<feature type="transmembrane region" description="Helical" evidence="2">
    <location>
        <begin position="6"/>
        <end position="24"/>
    </location>
</feature>
<accession>A0A845ERT7</accession>
<keyword evidence="1" id="KW-0175">Coiled coil</keyword>
<dbReference type="InterPro" id="IPR046118">
    <property type="entry name" value="DUF6115"/>
</dbReference>
<name>A0A845ERT7_9BACL</name>
<comment type="caution">
    <text evidence="3">The sequence shown here is derived from an EMBL/GenBank/DDBJ whole genome shotgun (WGS) entry which is preliminary data.</text>
</comment>
<dbReference type="EMBL" id="WMEY01000001">
    <property type="protein sequence ID" value="MYL62429.1"/>
    <property type="molecule type" value="Genomic_DNA"/>
</dbReference>
<evidence type="ECO:0000256" key="1">
    <source>
        <dbReference type="SAM" id="Coils"/>
    </source>
</evidence>
<evidence type="ECO:0000313" key="3">
    <source>
        <dbReference type="EMBL" id="MYL62429.1"/>
    </source>
</evidence>
<feature type="coiled-coil region" evidence="1">
    <location>
        <begin position="32"/>
        <end position="63"/>
    </location>
</feature>
<proteinExistence type="predicted"/>
<evidence type="ECO:0008006" key="5">
    <source>
        <dbReference type="Google" id="ProtNLM"/>
    </source>
</evidence>